<dbReference type="KEGG" id="swi:Swit_4375"/>
<feature type="transmembrane region" description="Helical" evidence="1">
    <location>
        <begin position="72"/>
        <end position="90"/>
    </location>
</feature>
<organism evidence="2 3">
    <name type="scientific">Rhizorhabdus wittichii (strain DSM 6014 / CCUG 31198 / JCM 15750 / NBRC 105917 / EY 4224 / RW1)</name>
    <name type="common">Sphingomonas wittichii</name>
    <dbReference type="NCBI Taxonomy" id="392499"/>
    <lineage>
        <taxon>Bacteria</taxon>
        <taxon>Pseudomonadati</taxon>
        <taxon>Pseudomonadota</taxon>
        <taxon>Alphaproteobacteria</taxon>
        <taxon>Sphingomonadales</taxon>
        <taxon>Sphingomonadaceae</taxon>
        <taxon>Rhizorhabdus</taxon>
    </lineage>
</organism>
<dbReference type="InterPro" id="IPR007437">
    <property type="entry name" value="DUF486"/>
</dbReference>
<protein>
    <recommendedName>
        <fullName evidence="4">DMT family protein</fullName>
    </recommendedName>
</protein>
<evidence type="ECO:0008006" key="4">
    <source>
        <dbReference type="Google" id="ProtNLM"/>
    </source>
</evidence>
<evidence type="ECO:0000256" key="1">
    <source>
        <dbReference type="SAM" id="Phobius"/>
    </source>
</evidence>
<reference evidence="2 3" key="1">
    <citation type="journal article" date="2010" name="J. Bacteriol.">
        <title>Genome sequence of the dioxin-mineralizing bacterium Sphingomonas wittichii RW1.</title>
        <authorList>
            <person name="Miller T.R."/>
            <person name="Delcher A.L."/>
            <person name="Salzberg S.L."/>
            <person name="Saunders E."/>
            <person name="Detter J.C."/>
            <person name="Halden R.U."/>
        </authorList>
    </citation>
    <scope>NUCLEOTIDE SEQUENCE [LARGE SCALE GENOMIC DNA]</scope>
    <source>
        <strain evidence="3">DSM 6014 / CCUG 31198 / JCM 15750 / NBRC 105917 / EY 4224 / RW1</strain>
    </source>
</reference>
<dbReference type="Proteomes" id="UP000001989">
    <property type="component" value="Chromosome"/>
</dbReference>
<evidence type="ECO:0000313" key="2">
    <source>
        <dbReference type="EMBL" id="ABQ70713.1"/>
    </source>
</evidence>
<sequence>MASVMTLTPLLLLICSNIFMTVAWYGHLKFTDARLWIVILASWGIALIEYCFAVPANRIGYLHGWTAGQLKITQEIVTLLVFALFAVVVLGEQLGWRHLGAFACMIGAACFMFLGRN</sequence>
<keyword evidence="1" id="KW-1133">Transmembrane helix</keyword>
<dbReference type="PANTHER" id="PTHR38482">
    <property type="entry name" value="DMT FAMILY PROTEIN"/>
    <property type="match status" value="1"/>
</dbReference>
<keyword evidence="1" id="KW-0812">Transmembrane</keyword>
<proteinExistence type="predicted"/>
<keyword evidence="3" id="KW-1185">Reference proteome</keyword>
<dbReference type="OrthoDB" id="9805206at2"/>
<feature type="transmembrane region" description="Helical" evidence="1">
    <location>
        <begin position="33"/>
        <end position="52"/>
    </location>
</feature>
<dbReference type="AlphaFoldDB" id="A0A9J9LG36"/>
<gene>
    <name evidence="2" type="ordered locus">Swit_4375</name>
</gene>
<dbReference type="PIRSF" id="PIRSF021239">
    <property type="entry name" value="UCP021239"/>
    <property type="match status" value="1"/>
</dbReference>
<feature type="transmembrane region" description="Helical" evidence="1">
    <location>
        <begin position="96"/>
        <end position="114"/>
    </location>
</feature>
<keyword evidence="1" id="KW-0472">Membrane</keyword>
<dbReference type="PANTHER" id="PTHR38482:SF1">
    <property type="entry name" value="DMT FAMILY PROTEIN"/>
    <property type="match status" value="1"/>
</dbReference>
<dbReference type="EMBL" id="CP000699">
    <property type="protein sequence ID" value="ABQ70713.1"/>
    <property type="molecule type" value="Genomic_DNA"/>
</dbReference>
<evidence type="ECO:0000313" key="3">
    <source>
        <dbReference type="Proteomes" id="UP000001989"/>
    </source>
</evidence>
<accession>A0A9J9LG36</accession>
<dbReference type="Pfam" id="PF04342">
    <property type="entry name" value="DMT_6"/>
    <property type="match status" value="1"/>
</dbReference>
<name>A0A9J9LG36_RHIWR</name>